<accession>A0A3D9V7D2</accession>
<reference evidence="3 4" key="1">
    <citation type="submission" date="2018-08" db="EMBL/GenBank/DDBJ databases">
        <title>Sequencing the genomes of 1000 actinobacteria strains.</title>
        <authorList>
            <person name="Klenk H.-P."/>
        </authorList>
    </citation>
    <scope>NUCLEOTIDE SEQUENCE [LARGE SCALE GENOMIC DNA]</scope>
    <source>
        <strain evidence="3 4">DSM 22891</strain>
    </source>
</reference>
<feature type="region of interest" description="Disordered" evidence="1">
    <location>
        <begin position="211"/>
        <end position="232"/>
    </location>
</feature>
<protein>
    <submittedName>
        <fullName evidence="3">Uncharacterized protein DUF4191</fullName>
    </submittedName>
</protein>
<keyword evidence="2" id="KW-1133">Transmembrane helix</keyword>
<evidence type="ECO:0000313" key="3">
    <source>
        <dbReference type="EMBL" id="REF34945.1"/>
    </source>
</evidence>
<dbReference type="RefSeq" id="WP_115848819.1">
    <property type="nucleotide sequence ID" value="NZ_QTUC01000001.1"/>
</dbReference>
<name>A0A3D9V7D2_THECX</name>
<evidence type="ECO:0000256" key="1">
    <source>
        <dbReference type="SAM" id="MobiDB-lite"/>
    </source>
</evidence>
<dbReference type="EMBL" id="QTUC01000001">
    <property type="protein sequence ID" value="REF34945.1"/>
    <property type="molecule type" value="Genomic_DNA"/>
</dbReference>
<keyword evidence="2" id="KW-0812">Transmembrane</keyword>
<dbReference type="AlphaFoldDB" id="A0A3D9V7D2"/>
<dbReference type="OrthoDB" id="8479889at2"/>
<sequence>MAKRDTTPEQNPGRVAQVRAAYRLTKEAQPRIGLILLGIFLAVLVVFVAVGLLLDSPILWGLVGLPFAFLVTVIVFGRRVEKAAYARLEGQLGAAANALATLRRGWTVDPAVAVTRNQDVVHRVVGRPGIVLVGEGAPNRVGHLLANEKRKHARVAPETPIYTIVVGDGEDQVPLPKLASHVMKLPRNLRPAEVTEVLFRLKALTAHRQQLPIPKGPLPKNIKLPPGVPRPR</sequence>
<dbReference type="InterPro" id="IPR025445">
    <property type="entry name" value="DUF4191"/>
</dbReference>
<comment type="caution">
    <text evidence="3">The sequence shown here is derived from an EMBL/GenBank/DDBJ whole genome shotgun (WGS) entry which is preliminary data.</text>
</comment>
<evidence type="ECO:0000313" key="4">
    <source>
        <dbReference type="Proteomes" id="UP000256485"/>
    </source>
</evidence>
<evidence type="ECO:0000256" key="2">
    <source>
        <dbReference type="SAM" id="Phobius"/>
    </source>
</evidence>
<organism evidence="3 4">
    <name type="scientific">Thermasporomyces composti</name>
    <dbReference type="NCBI Taxonomy" id="696763"/>
    <lineage>
        <taxon>Bacteria</taxon>
        <taxon>Bacillati</taxon>
        <taxon>Actinomycetota</taxon>
        <taxon>Actinomycetes</taxon>
        <taxon>Propionibacteriales</taxon>
        <taxon>Nocardioidaceae</taxon>
        <taxon>Thermasporomyces</taxon>
    </lineage>
</organism>
<keyword evidence="4" id="KW-1185">Reference proteome</keyword>
<gene>
    <name evidence="3" type="ORF">DFJ64_0311</name>
</gene>
<dbReference type="Proteomes" id="UP000256485">
    <property type="component" value="Unassembled WGS sequence"/>
</dbReference>
<feature type="transmembrane region" description="Helical" evidence="2">
    <location>
        <begin position="32"/>
        <end position="52"/>
    </location>
</feature>
<keyword evidence="2" id="KW-0472">Membrane</keyword>
<proteinExistence type="predicted"/>
<dbReference type="Pfam" id="PF13829">
    <property type="entry name" value="DUF4191"/>
    <property type="match status" value="1"/>
</dbReference>
<feature type="transmembrane region" description="Helical" evidence="2">
    <location>
        <begin position="58"/>
        <end position="77"/>
    </location>
</feature>